<keyword evidence="1" id="KW-0812">Transmembrane</keyword>
<keyword evidence="3" id="KW-1185">Reference proteome</keyword>
<dbReference type="RefSeq" id="WP_008231408.1">
    <property type="nucleotide sequence ID" value="NZ_CAIY01000005.1"/>
</dbReference>
<dbReference type="Pfam" id="PF11016">
    <property type="entry name" value="DUF2854"/>
    <property type="match status" value="1"/>
</dbReference>
<dbReference type="Proteomes" id="UP000053051">
    <property type="component" value="Unassembled WGS sequence"/>
</dbReference>
<proteinExistence type="predicted"/>
<dbReference type="InterPro" id="IPR021275">
    <property type="entry name" value="DUF2854"/>
</dbReference>
<organism evidence="2 3">
    <name type="scientific">Richelia intracellularis HH01</name>
    <dbReference type="NCBI Taxonomy" id="1165094"/>
    <lineage>
        <taxon>Bacteria</taxon>
        <taxon>Bacillati</taxon>
        <taxon>Cyanobacteriota</taxon>
        <taxon>Cyanophyceae</taxon>
        <taxon>Nostocales</taxon>
        <taxon>Nostocaceae</taxon>
        <taxon>Richelia</taxon>
    </lineage>
</organism>
<accession>M1WQ79</accession>
<reference evidence="2 3" key="1">
    <citation type="submission" date="2012-05" db="EMBL/GenBank/DDBJ databases">
        <authorList>
            <person name="Hilton J."/>
        </authorList>
    </citation>
    <scope>NUCLEOTIDE SEQUENCE [LARGE SCALE GENOMIC DNA]</scope>
    <source>
        <strain evidence="2 3">HH01</strain>
    </source>
</reference>
<dbReference type="PANTHER" id="PTHR35551:SF1">
    <property type="entry name" value="ACCLIMATION OF PHOTOSYNTHESIS TO ENVIRONMENT"/>
    <property type="match status" value="1"/>
</dbReference>
<sequence length="182" mass="20265">MFRRFSLGTIGLIVGTTLTIIGFIAYGQGNATLNLVGFLYGIPMLLGGLALKTNELKPIPFSQPTTPAISKLRQQQATTTQVKILQDITRYCYGQNAHLESTLNYLGLSVTDQGKTKINSLREINHNGSYALILEFDSPFIPIETWLQKQEKMTKFFGPGIEVEVTQPSKERIDLILMTLPE</sequence>
<keyword evidence="1" id="KW-1133">Transmembrane helix</keyword>
<dbReference type="STRING" id="1165094.RINTHH_490"/>
<dbReference type="AlphaFoldDB" id="M1WQ79"/>
<dbReference type="PANTHER" id="PTHR35551">
    <property type="match status" value="1"/>
</dbReference>
<evidence type="ECO:0000313" key="3">
    <source>
        <dbReference type="Proteomes" id="UP000053051"/>
    </source>
</evidence>
<keyword evidence="1" id="KW-0472">Membrane</keyword>
<feature type="transmembrane region" description="Helical" evidence="1">
    <location>
        <begin position="32"/>
        <end position="51"/>
    </location>
</feature>
<evidence type="ECO:0000313" key="2">
    <source>
        <dbReference type="EMBL" id="CCH66204.1"/>
    </source>
</evidence>
<gene>
    <name evidence="2" type="ORF">RINTHH_490</name>
</gene>
<name>M1WQ79_9NOST</name>
<dbReference type="OrthoDB" id="542452at2"/>
<protein>
    <submittedName>
        <fullName evidence="2">Cyanobacterial protein slr0575</fullName>
    </submittedName>
</protein>
<evidence type="ECO:0000256" key="1">
    <source>
        <dbReference type="SAM" id="Phobius"/>
    </source>
</evidence>
<reference evidence="3" key="2">
    <citation type="submission" date="2016-01" db="EMBL/GenBank/DDBJ databases">
        <title>Diatom-associated endosymboitic cyanobacterium lacks core nitrogen metabolism enzymes.</title>
        <authorList>
            <person name="Hilton J.A."/>
            <person name="Foster R.A."/>
            <person name="Tripp H.J."/>
            <person name="Carter B.J."/>
            <person name="Zehr J.P."/>
            <person name="Villareal T.A."/>
        </authorList>
    </citation>
    <scope>NUCLEOTIDE SEQUENCE [LARGE SCALE GENOMIC DNA]</scope>
    <source>
        <strain evidence="3">HH01</strain>
    </source>
</reference>
<feature type="transmembrane region" description="Helical" evidence="1">
    <location>
        <begin position="7"/>
        <end position="26"/>
    </location>
</feature>
<comment type="caution">
    <text evidence="2">The sequence shown here is derived from an EMBL/GenBank/DDBJ whole genome shotgun (WGS) entry which is preliminary data.</text>
</comment>
<dbReference type="EMBL" id="CAIY01000005">
    <property type="protein sequence ID" value="CCH66204.1"/>
    <property type="molecule type" value="Genomic_DNA"/>
</dbReference>